<name>A0ABQ2XB05_9BURK</name>
<dbReference type="Proteomes" id="UP000620127">
    <property type="component" value="Unassembled WGS sequence"/>
</dbReference>
<feature type="compositionally biased region" description="Basic and acidic residues" evidence="1">
    <location>
        <begin position="320"/>
        <end position="335"/>
    </location>
</feature>
<gene>
    <name evidence="2" type="ORF">GCM10011282_13370</name>
</gene>
<dbReference type="EMBL" id="BMYT01000002">
    <property type="protein sequence ID" value="GGX08572.1"/>
    <property type="molecule type" value="Genomic_DNA"/>
</dbReference>
<reference evidence="3" key="1">
    <citation type="journal article" date="2019" name="Int. J. Syst. Evol. Microbiol.">
        <title>The Global Catalogue of Microorganisms (GCM) 10K type strain sequencing project: providing services to taxonomists for standard genome sequencing and annotation.</title>
        <authorList>
            <consortium name="The Broad Institute Genomics Platform"/>
            <consortium name="The Broad Institute Genome Sequencing Center for Infectious Disease"/>
            <person name="Wu L."/>
            <person name="Ma J."/>
        </authorList>
    </citation>
    <scope>NUCLEOTIDE SEQUENCE [LARGE SCALE GENOMIC DNA]</scope>
    <source>
        <strain evidence="3">KCTC 23916</strain>
    </source>
</reference>
<keyword evidence="3" id="KW-1185">Reference proteome</keyword>
<organism evidence="2 3">
    <name type="scientific">Undibacterium macrobrachii</name>
    <dbReference type="NCBI Taxonomy" id="1119058"/>
    <lineage>
        <taxon>Bacteria</taxon>
        <taxon>Pseudomonadati</taxon>
        <taxon>Pseudomonadota</taxon>
        <taxon>Betaproteobacteria</taxon>
        <taxon>Burkholderiales</taxon>
        <taxon>Oxalobacteraceae</taxon>
        <taxon>Undibacterium</taxon>
    </lineage>
</organism>
<accession>A0ABQ2XB05</accession>
<evidence type="ECO:0000313" key="2">
    <source>
        <dbReference type="EMBL" id="GGX08572.1"/>
    </source>
</evidence>
<evidence type="ECO:0000256" key="1">
    <source>
        <dbReference type="SAM" id="MobiDB-lite"/>
    </source>
</evidence>
<sequence>MKIYTSHIYELTDWNPPKNAEFVPYREVFRKSIQDDMDICKLPTSSDHEVHIIRFFKSIKQAMRTMAIVSFIAEEASTKEQAEEIIRKHAGSKAGSRKSGQIWVNGELEEMRLKASQFLRNSNALTASSFESQNNLRFVADGLGFAIIDTTKIYNFNEEEYFQRPARVSRVSCLAHAYLSVLDDVIERLGDAVKQNGTNAEKELKRWSEFMTACYFAEPIKQSTNEVGPFFRAIRDRQMVTQFAVEVTEQLRLLAELIRIERNEQQATRDKKIQFRLTFVNILIAALALVQCTQVTPKVWSDFSQQWGDKFAGSNNANKVEQKDTNSTKREDSKKQTIKHKEKSKVTDTH</sequence>
<evidence type="ECO:0000313" key="3">
    <source>
        <dbReference type="Proteomes" id="UP000620127"/>
    </source>
</evidence>
<protein>
    <submittedName>
        <fullName evidence="2">Uncharacterized protein</fullName>
    </submittedName>
</protein>
<proteinExistence type="predicted"/>
<feature type="region of interest" description="Disordered" evidence="1">
    <location>
        <begin position="313"/>
        <end position="350"/>
    </location>
</feature>
<comment type="caution">
    <text evidence="2">The sequence shown here is derived from an EMBL/GenBank/DDBJ whole genome shotgun (WGS) entry which is preliminary data.</text>
</comment>
<dbReference type="RefSeq" id="WP_189345280.1">
    <property type="nucleotide sequence ID" value="NZ_BMYT01000002.1"/>
</dbReference>